<keyword evidence="2" id="KW-0472">Membrane</keyword>
<feature type="region of interest" description="Disordered" evidence="1">
    <location>
        <begin position="466"/>
        <end position="493"/>
    </location>
</feature>
<accession>A0A4S4KGR8</accession>
<feature type="domain" description="Peptidase A1" evidence="4">
    <location>
        <begin position="1"/>
        <end position="318"/>
    </location>
</feature>
<feature type="chain" id="PRO_5020283417" description="Peptidase A1 domain-containing protein" evidence="3">
    <location>
        <begin position="21"/>
        <end position="547"/>
    </location>
</feature>
<gene>
    <name evidence="5" type="ORF">EW026_g4551</name>
</gene>
<proteinExistence type="predicted"/>
<evidence type="ECO:0000256" key="3">
    <source>
        <dbReference type="SAM" id="SignalP"/>
    </source>
</evidence>
<keyword evidence="2" id="KW-0812">Transmembrane</keyword>
<dbReference type="AlphaFoldDB" id="A0A4S4KGR8"/>
<comment type="caution">
    <text evidence="5">The sequence shown here is derived from an EMBL/GenBank/DDBJ whole genome shotgun (WGS) entry which is preliminary data.</text>
</comment>
<dbReference type="InterPro" id="IPR033121">
    <property type="entry name" value="PEPTIDASE_A1"/>
</dbReference>
<dbReference type="Proteomes" id="UP000309038">
    <property type="component" value="Unassembled WGS sequence"/>
</dbReference>
<protein>
    <recommendedName>
        <fullName evidence="4">Peptidase A1 domain-containing protein</fullName>
    </recommendedName>
</protein>
<dbReference type="InterPro" id="IPR021109">
    <property type="entry name" value="Peptidase_aspartic_dom_sf"/>
</dbReference>
<feature type="compositionally biased region" description="Low complexity" evidence="1">
    <location>
        <begin position="471"/>
        <end position="492"/>
    </location>
</feature>
<dbReference type="Gene3D" id="2.40.70.10">
    <property type="entry name" value="Acid Proteases"/>
    <property type="match status" value="1"/>
</dbReference>
<feature type="region of interest" description="Disordered" evidence="1">
    <location>
        <begin position="414"/>
        <end position="443"/>
    </location>
</feature>
<dbReference type="EMBL" id="SGPJ01000167">
    <property type="protein sequence ID" value="THG97444.1"/>
    <property type="molecule type" value="Genomic_DNA"/>
</dbReference>
<dbReference type="PROSITE" id="PS51767">
    <property type="entry name" value="PEPTIDASE_A1"/>
    <property type="match status" value="1"/>
</dbReference>
<feature type="transmembrane region" description="Helical" evidence="2">
    <location>
        <begin position="340"/>
        <end position="362"/>
    </location>
</feature>
<keyword evidence="6" id="KW-1185">Reference proteome</keyword>
<name>A0A4S4KGR8_9APHY</name>
<dbReference type="SUPFAM" id="SSF50630">
    <property type="entry name" value="Acid proteases"/>
    <property type="match status" value="1"/>
</dbReference>
<feature type="compositionally biased region" description="Low complexity" evidence="1">
    <location>
        <begin position="414"/>
        <end position="426"/>
    </location>
</feature>
<evidence type="ECO:0000256" key="1">
    <source>
        <dbReference type="SAM" id="MobiDB-lite"/>
    </source>
</evidence>
<reference evidence="5 6" key="1">
    <citation type="submission" date="2019-02" db="EMBL/GenBank/DDBJ databases">
        <title>Genome sequencing of the rare red list fungi Phlebia centrifuga.</title>
        <authorList>
            <person name="Buettner E."/>
            <person name="Kellner H."/>
        </authorList>
    </citation>
    <scope>NUCLEOTIDE SEQUENCE [LARGE SCALE GENOMIC DNA]</scope>
    <source>
        <strain evidence="5 6">DSM 108282</strain>
    </source>
</reference>
<evidence type="ECO:0000256" key="2">
    <source>
        <dbReference type="SAM" id="Phobius"/>
    </source>
</evidence>
<evidence type="ECO:0000259" key="4">
    <source>
        <dbReference type="PROSITE" id="PS51767"/>
    </source>
</evidence>
<sequence length="547" mass="57693">MMSRAAVATLTSIALALCSSTPVYTSSTVNVPLTFDFNGRYVMGVSMSTGTSKQDFNFTLSTSTGLIYVAGTNIYANDAVMTSTSQSVFQPDFNDSIAGQFLLRSPASKNFTFGMALEPPTSIASASSQSVTGTNAGALHLLQPDTRFYDTASVSWVNASVTEPTNNGTLPQSDWSVILDGWVMNGEGSELTSKGQIVGNFDPLFTNIYMPEDQATLIHTEIFGSSFHNNYSTLGNLSKAWTVPCDTEFTFGLVIGSQTFEVDHSILVIDQGNGVCVSGIEGWTNIFESQYMFGSRFLSSVYLIFNVASSGAQTVGVAPRRMDPSSPSATPASSKLDVDAIIGGVIGGTALLVLALLAASYLHRKYKTLLSTERVSDYYRSRGIINDDDDLKSPGYIEPFMLMSPLSAAAAAAATSPATGTASRTPHQGLRPPSPQKTSPPRVSIPFLEIRNGAPAPQASDIAVLSNMSTSPPSSSSSSSHFHPSFSSSPSSLCAEGRLGVPDRIYQARGGTVSLTASTLTARSRHSSTHVSVNAPSTIATAATCGY</sequence>
<keyword evidence="2" id="KW-1133">Transmembrane helix</keyword>
<organism evidence="5 6">
    <name type="scientific">Hermanssonia centrifuga</name>
    <dbReference type="NCBI Taxonomy" id="98765"/>
    <lineage>
        <taxon>Eukaryota</taxon>
        <taxon>Fungi</taxon>
        <taxon>Dikarya</taxon>
        <taxon>Basidiomycota</taxon>
        <taxon>Agaricomycotina</taxon>
        <taxon>Agaricomycetes</taxon>
        <taxon>Polyporales</taxon>
        <taxon>Meruliaceae</taxon>
        <taxon>Hermanssonia</taxon>
    </lineage>
</organism>
<evidence type="ECO:0000313" key="5">
    <source>
        <dbReference type="EMBL" id="THG97444.1"/>
    </source>
</evidence>
<keyword evidence="3" id="KW-0732">Signal</keyword>
<evidence type="ECO:0000313" key="6">
    <source>
        <dbReference type="Proteomes" id="UP000309038"/>
    </source>
</evidence>
<feature type="signal peptide" evidence="3">
    <location>
        <begin position="1"/>
        <end position="20"/>
    </location>
</feature>